<keyword evidence="4" id="KW-1185">Reference proteome</keyword>
<dbReference type="GeneID" id="63921524"/>
<dbReference type="AlphaFoldDB" id="A0A074WIW5"/>
<feature type="compositionally biased region" description="Basic and acidic residues" evidence="1">
    <location>
        <begin position="455"/>
        <end position="465"/>
    </location>
</feature>
<feature type="compositionally biased region" description="Basic and acidic residues" evidence="1">
    <location>
        <begin position="129"/>
        <end position="143"/>
    </location>
</feature>
<dbReference type="Pfam" id="PF24852">
    <property type="entry name" value="DUF7726"/>
    <property type="match status" value="1"/>
</dbReference>
<feature type="domain" description="DUF7726" evidence="2">
    <location>
        <begin position="378"/>
        <end position="449"/>
    </location>
</feature>
<protein>
    <recommendedName>
        <fullName evidence="2">DUF7726 domain-containing protein</fullName>
    </recommendedName>
</protein>
<gene>
    <name evidence="3" type="ORF">M437DRAFT_84725</name>
</gene>
<evidence type="ECO:0000259" key="2">
    <source>
        <dbReference type="Pfam" id="PF24852"/>
    </source>
</evidence>
<dbReference type="EMBL" id="KL584834">
    <property type="protein sequence ID" value="KEQ62381.1"/>
    <property type="molecule type" value="Genomic_DNA"/>
</dbReference>
<evidence type="ECO:0000313" key="4">
    <source>
        <dbReference type="Proteomes" id="UP000030672"/>
    </source>
</evidence>
<dbReference type="InterPro" id="IPR056143">
    <property type="entry name" value="DUF7726"/>
</dbReference>
<dbReference type="Proteomes" id="UP000030672">
    <property type="component" value="Unassembled WGS sequence"/>
</dbReference>
<dbReference type="STRING" id="1043003.A0A074WIW5"/>
<accession>A0A074WIW5</accession>
<reference evidence="3 4" key="1">
    <citation type="journal article" date="2014" name="BMC Genomics">
        <title>Genome sequencing of four Aureobasidium pullulans varieties: biotechnological potential, stress tolerance, and description of new species.</title>
        <authorList>
            <person name="Gostin Ar C."/>
            <person name="Ohm R.A."/>
            <person name="Kogej T."/>
            <person name="Sonjak S."/>
            <person name="Turk M."/>
            <person name="Zajc J."/>
            <person name="Zalar P."/>
            <person name="Grube M."/>
            <person name="Sun H."/>
            <person name="Han J."/>
            <person name="Sharma A."/>
            <person name="Chiniquy J."/>
            <person name="Ngan C.Y."/>
            <person name="Lipzen A."/>
            <person name="Barry K."/>
            <person name="Grigoriev I.V."/>
            <person name="Gunde-Cimerman N."/>
        </authorList>
    </citation>
    <scope>NUCLEOTIDE SEQUENCE [LARGE SCALE GENOMIC DNA]</scope>
    <source>
        <strain evidence="3 4">CBS 110374</strain>
    </source>
</reference>
<sequence length="514" mass="58142">MPNSSANISKVGGRGQRPSKGNAKEIPYDQRMNDLMVENMKKYTNMSDEEIDEFVYYLVAMNYLRLPNHMGGAIMPGNKHYRMDGTEHTLADVDHRIVAQEIEKQIAKQPEDRRTEMYKKVVEGVKHAQKEPDWKRPAIEPNKDPPTPFSTSKAICGISPPETFKGNEAKSNQQLIDDLASAVGMSDRTKGMVQAQIIHRDASGDDKRPAFVMFGGPEGGKVSGGRLGRDHQLTDVPNHFVRDTIMDYINSEVEEDKKKYARTAVFSDLSPSEIAAYSATVSASKDEERRKEIEQEQHDEDILNIMENHKPKPKSLDEALNILQQRDLLDSIPDEDLDLTQRGNHGYFDTDFEGVFKSVVKPGSKKLPFESETRPPLEIDLDCDQIRACIKRFTRDGIWSIDQFRLALGQIARPELTKFLGLRGPGEGRTLRVRTVCWQFFKWREVLGLDMTKSSQDDIKKIQEKGKKRAAGDDDQTPGKKAKPSTAEWLDTAQQSAVRVQRDPSNRSNPTPTR</sequence>
<name>A0A074WIW5_AURM1</name>
<organism evidence="3 4">
    <name type="scientific">Aureobasidium melanogenum (strain CBS 110374)</name>
    <name type="common">Aureobasidium pullulans var. melanogenum</name>
    <dbReference type="NCBI Taxonomy" id="1043003"/>
    <lineage>
        <taxon>Eukaryota</taxon>
        <taxon>Fungi</taxon>
        <taxon>Dikarya</taxon>
        <taxon>Ascomycota</taxon>
        <taxon>Pezizomycotina</taxon>
        <taxon>Dothideomycetes</taxon>
        <taxon>Dothideomycetidae</taxon>
        <taxon>Dothideales</taxon>
        <taxon>Saccotheciaceae</taxon>
        <taxon>Aureobasidium</taxon>
    </lineage>
</organism>
<feature type="region of interest" description="Disordered" evidence="1">
    <location>
        <begin position="455"/>
        <end position="514"/>
    </location>
</feature>
<feature type="region of interest" description="Disordered" evidence="1">
    <location>
        <begin position="1"/>
        <end position="25"/>
    </location>
</feature>
<feature type="region of interest" description="Disordered" evidence="1">
    <location>
        <begin position="129"/>
        <end position="150"/>
    </location>
</feature>
<dbReference type="RefSeq" id="XP_040879404.1">
    <property type="nucleotide sequence ID" value="XM_041028151.1"/>
</dbReference>
<dbReference type="HOGENOM" id="CLU_606879_0_0_1"/>
<evidence type="ECO:0000313" key="3">
    <source>
        <dbReference type="EMBL" id="KEQ62381.1"/>
    </source>
</evidence>
<proteinExistence type="predicted"/>
<evidence type="ECO:0000256" key="1">
    <source>
        <dbReference type="SAM" id="MobiDB-lite"/>
    </source>
</evidence>